<dbReference type="Proteomes" id="UP000613075">
    <property type="component" value="Unassembled WGS sequence"/>
</dbReference>
<evidence type="ECO:0000256" key="1">
    <source>
        <dbReference type="ARBA" id="ARBA00022801"/>
    </source>
</evidence>
<keyword evidence="4" id="KW-1185">Reference proteome</keyword>
<dbReference type="Pfam" id="PF08530">
    <property type="entry name" value="PepX_C"/>
    <property type="match status" value="1"/>
</dbReference>
<sequence>MSSQNHSRFRDGTSLALGEYPGFNPQSRSITDDILFEQDVSIELRDGTVIYADIYRPAGMLNVPCIIGWAPYGKHPHLSFDSWPGAEVPTGSVSEYTPFEAPDPLVWCKAGYALLFPDVRGTWGSGGEASFFSKQEAEDEYDVIEWAARQQWCSSKVGLLGVSYLAVSQWGAAAEQPPHLAAIIPWEGFTDVYRELFFHGGIPNTQFSEGWQSLVSFSQSRVEDIATAMADHPKLDDYWKAKLPNLEAIKVPAYIVASWTDHALHTRGTLEAFKRIASEDKYLEVHGRKKWQYFYKDESVRKQIAFLDRYLKGVDNEVKDWPRVCIEVRDSFYQGEVRSENEWPLARTDYQKLYLDNTTLTLTANSVLQETTRSYVSTNADRLCFDIKFDEQIELTGHSKLRLWLAANTATDADVYVGLQKLDANGEVVNFPFFSTFDDGIAALGWLRASHRELDEARSTDHQPVHSHRGIQPLEPGVPVQLDIEIWPASTRFEAGESLRVVIQGTDIHRYRPGLFAAGHYLSNNSGKHTIYCGGQYQSYLIVPVIK</sequence>
<comment type="caution">
    <text evidence="3">The sequence shown here is derived from an EMBL/GenBank/DDBJ whole genome shotgun (WGS) entry which is preliminary data.</text>
</comment>
<evidence type="ECO:0000259" key="2">
    <source>
        <dbReference type="SMART" id="SM00939"/>
    </source>
</evidence>
<accession>A0ABR9SR62</accession>
<dbReference type="InterPro" id="IPR050585">
    <property type="entry name" value="Xaa-Pro_dipeptidyl-ppase/CocE"/>
</dbReference>
<dbReference type="InterPro" id="IPR008979">
    <property type="entry name" value="Galactose-bd-like_sf"/>
</dbReference>
<dbReference type="SUPFAM" id="SSF49785">
    <property type="entry name" value="Galactose-binding domain-like"/>
    <property type="match status" value="1"/>
</dbReference>
<dbReference type="Pfam" id="PF02129">
    <property type="entry name" value="Peptidase_S15"/>
    <property type="match status" value="1"/>
</dbReference>
<evidence type="ECO:0000313" key="4">
    <source>
        <dbReference type="Proteomes" id="UP000613075"/>
    </source>
</evidence>
<reference evidence="3 4" key="1">
    <citation type="submission" date="2020-10" db="EMBL/GenBank/DDBJ databases">
        <title>The draft genomes of Cyclamen pathogen Pseudomonas sp.</title>
        <authorList>
            <person name="Fujikawa T."/>
            <person name="Sawada H."/>
        </authorList>
    </citation>
    <scope>NUCLEOTIDE SEQUENCE [LARGE SCALE GENOMIC DNA]</scope>
    <source>
        <strain evidence="3 4">MAFF 301449</strain>
    </source>
</reference>
<dbReference type="PANTHER" id="PTHR43056:SF10">
    <property type="entry name" value="COCE_NOND FAMILY, PUTATIVE (AFU_ORTHOLOGUE AFUA_7G00600)-RELATED"/>
    <property type="match status" value="1"/>
</dbReference>
<dbReference type="RefSeq" id="WP_193901667.1">
    <property type="nucleotide sequence ID" value="NZ_JADDUM010000066.1"/>
</dbReference>
<gene>
    <name evidence="3" type="ORF">IQK56_10330</name>
</gene>
<dbReference type="SMART" id="SM00939">
    <property type="entry name" value="PepX_C"/>
    <property type="match status" value="1"/>
</dbReference>
<feature type="domain" description="Xaa-Pro dipeptidyl-peptidase C-terminal" evidence="2">
    <location>
        <begin position="304"/>
        <end position="542"/>
    </location>
</feature>
<proteinExistence type="predicted"/>
<name>A0ABR9SR62_9PSED</name>
<dbReference type="InterPro" id="IPR029058">
    <property type="entry name" value="AB_hydrolase_fold"/>
</dbReference>
<dbReference type="InterPro" id="IPR000383">
    <property type="entry name" value="Xaa-Pro-like_dom"/>
</dbReference>
<dbReference type="Gene3D" id="3.40.50.1820">
    <property type="entry name" value="alpha/beta hydrolase"/>
    <property type="match status" value="1"/>
</dbReference>
<dbReference type="NCBIfam" id="TIGR00976">
    <property type="entry name" value="CocE_NonD"/>
    <property type="match status" value="2"/>
</dbReference>
<dbReference type="InterPro" id="IPR005674">
    <property type="entry name" value="CocE/Ser_esterase"/>
</dbReference>
<dbReference type="Gene3D" id="1.10.3020.20">
    <property type="match status" value="1"/>
</dbReference>
<dbReference type="SUPFAM" id="SSF53474">
    <property type="entry name" value="alpha/beta-Hydrolases"/>
    <property type="match status" value="1"/>
</dbReference>
<dbReference type="InterPro" id="IPR013736">
    <property type="entry name" value="Xaa-Pro_dipept_C"/>
</dbReference>
<dbReference type="EMBL" id="JADDUM010000066">
    <property type="protein sequence ID" value="MBE8591292.1"/>
    <property type="molecule type" value="Genomic_DNA"/>
</dbReference>
<keyword evidence="1 3" id="KW-0378">Hydrolase</keyword>
<dbReference type="Gene3D" id="2.60.120.260">
    <property type="entry name" value="Galactose-binding domain-like"/>
    <property type="match status" value="1"/>
</dbReference>
<protein>
    <submittedName>
        <fullName evidence="3">CocE/NonD family hydrolase</fullName>
    </submittedName>
</protein>
<organism evidence="3 4">
    <name type="scientific">Pseudomonas cyclaminis</name>
    <dbReference type="NCBI Taxonomy" id="2781239"/>
    <lineage>
        <taxon>Bacteria</taxon>
        <taxon>Pseudomonadati</taxon>
        <taxon>Pseudomonadota</taxon>
        <taxon>Gammaproteobacteria</taxon>
        <taxon>Pseudomonadales</taxon>
        <taxon>Pseudomonadaceae</taxon>
        <taxon>Pseudomonas</taxon>
    </lineage>
</organism>
<dbReference type="PANTHER" id="PTHR43056">
    <property type="entry name" value="PEPTIDASE S9 PROLYL OLIGOPEPTIDASE"/>
    <property type="match status" value="1"/>
</dbReference>
<dbReference type="GO" id="GO:0016787">
    <property type="term" value="F:hydrolase activity"/>
    <property type="evidence" value="ECO:0007669"/>
    <property type="project" value="UniProtKB-KW"/>
</dbReference>
<evidence type="ECO:0000313" key="3">
    <source>
        <dbReference type="EMBL" id="MBE8591292.1"/>
    </source>
</evidence>